<comment type="caution">
    <text evidence="1">The sequence shown here is derived from an EMBL/GenBank/DDBJ whole genome shotgun (WGS) entry which is preliminary data.</text>
</comment>
<accession>X1QKM1</accession>
<organism evidence="1">
    <name type="scientific">marine sediment metagenome</name>
    <dbReference type="NCBI Taxonomy" id="412755"/>
    <lineage>
        <taxon>unclassified sequences</taxon>
        <taxon>metagenomes</taxon>
        <taxon>ecological metagenomes</taxon>
    </lineage>
</organism>
<proteinExistence type="predicted"/>
<reference evidence="1" key="1">
    <citation type="journal article" date="2014" name="Front. Microbiol.">
        <title>High frequency of phylogenetically diverse reductive dehalogenase-homologous genes in deep subseafloor sedimentary metagenomes.</title>
        <authorList>
            <person name="Kawai M."/>
            <person name="Futagami T."/>
            <person name="Toyoda A."/>
            <person name="Takaki Y."/>
            <person name="Nishi S."/>
            <person name="Hori S."/>
            <person name="Arai W."/>
            <person name="Tsubouchi T."/>
            <person name="Morono Y."/>
            <person name="Uchiyama I."/>
            <person name="Ito T."/>
            <person name="Fujiyama A."/>
            <person name="Inagaki F."/>
            <person name="Takami H."/>
        </authorList>
    </citation>
    <scope>NUCLEOTIDE SEQUENCE</scope>
    <source>
        <strain evidence="1">Expedition CK06-06</strain>
    </source>
</reference>
<dbReference type="AlphaFoldDB" id="X1QKM1"/>
<sequence length="34" mass="3936">DRKKQNLRELTPNENVIKELNILAEKTALKTEAD</sequence>
<gene>
    <name evidence="1" type="ORF">S12H4_02855</name>
</gene>
<evidence type="ECO:0000313" key="1">
    <source>
        <dbReference type="EMBL" id="GAI68803.1"/>
    </source>
</evidence>
<protein>
    <submittedName>
        <fullName evidence="1">Uncharacterized protein</fullName>
    </submittedName>
</protein>
<name>X1QKM1_9ZZZZ</name>
<dbReference type="EMBL" id="BARW01000746">
    <property type="protein sequence ID" value="GAI68803.1"/>
    <property type="molecule type" value="Genomic_DNA"/>
</dbReference>
<feature type="non-terminal residue" evidence="1">
    <location>
        <position position="1"/>
    </location>
</feature>